<name>A0ABP9L6E4_9GAMM</name>
<dbReference type="RefSeq" id="WP_158982765.1">
    <property type="nucleotide sequence ID" value="NZ_BAABKY010000001.1"/>
</dbReference>
<accession>A0ABP9L6E4</accession>
<feature type="domain" description="DUF4166" evidence="1">
    <location>
        <begin position="17"/>
        <end position="179"/>
    </location>
</feature>
<evidence type="ECO:0000313" key="2">
    <source>
        <dbReference type="EMBL" id="GAA5069926.1"/>
    </source>
</evidence>
<organism evidence="2 3">
    <name type="scientific">Lysobacter panacisoli</name>
    <dbReference type="NCBI Taxonomy" id="1255263"/>
    <lineage>
        <taxon>Bacteria</taxon>
        <taxon>Pseudomonadati</taxon>
        <taxon>Pseudomonadota</taxon>
        <taxon>Gammaproteobacteria</taxon>
        <taxon>Lysobacterales</taxon>
        <taxon>Lysobacteraceae</taxon>
        <taxon>Lysobacter</taxon>
    </lineage>
</organism>
<dbReference type="EMBL" id="BAABKY010000001">
    <property type="protein sequence ID" value="GAA5069926.1"/>
    <property type="molecule type" value="Genomic_DNA"/>
</dbReference>
<proteinExistence type="predicted"/>
<dbReference type="InterPro" id="IPR025311">
    <property type="entry name" value="DUF4166"/>
</dbReference>
<keyword evidence="3" id="KW-1185">Reference proteome</keyword>
<dbReference type="Pfam" id="PF13761">
    <property type="entry name" value="DUF4166"/>
    <property type="match status" value="1"/>
</dbReference>
<evidence type="ECO:0000259" key="1">
    <source>
        <dbReference type="Pfam" id="PF13761"/>
    </source>
</evidence>
<evidence type="ECO:0000313" key="3">
    <source>
        <dbReference type="Proteomes" id="UP001501083"/>
    </source>
</evidence>
<dbReference type="Proteomes" id="UP001501083">
    <property type="component" value="Unassembled WGS sequence"/>
</dbReference>
<sequence length="183" mass="20656">MRMHAVERWFGDGFDTLHPALRELHRRGGTLRGPVTIEFGHGLAGRIGRRFAQRMGVPVEPGETMLRVDIRSDGDVLHWDRLFGASQTMTSRFVPVGAWPRGHWLETTGPLRLALSVDTTYGDWRWHPRAAWLHGVRIPLALLPRVQAGKRIDARDGYVFDVAVTLPWFGLLFRYGGVLAPDA</sequence>
<protein>
    <recommendedName>
        <fullName evidence="1">DUF4166 domain-containing protein</fullName>
    </recommendedName>
</protein>
<gene>
    <name evidence="2" type="ORF">GCM10025759_07250</name>
</gene>
<comment type="caution">
    <text evidence="2">The sequence shown here is derived from an EMBL/GenBank/DDBJ whole genome shotgun (WGS) entry which is preliminary data.</text>
</comment>
<reference evidence="3" key="1">
    <citation type="journal article" date="2019" name="Int. J. Syst. Evol. Microbiol.">
        <title>The Global Catalogue of Microorganisms (GCM) 10K type strain sequencing project: providing services to taxonomists for standard genome sequencing and annotation.</title>
        <authorList>
            <consortium name="The Broad Institute Genomics Platform"/>
            <consortium name="The Broad Institute Genome Sequencing Center for Infectious Disease"/>
            <person name="Wu L."/>
            <person name="Ma J."/>
        </authorList>
    </citation>
    <scope>NUCLEOTIDE SEQUENCE [LARGE SCALE GENOMIC DNA]</scope>
    <source>
        <strain evidence="3">JCM 19212</strain>
    </source>
</reference>